<dbReference type="PROSITE" id="PS50837">
    <property type="entry name" value="NACHT"/>
    <property type="match status" value="1"/>
</dbReference>
<evidence type="ECO:0000256" key="3">
    <source>
        <dbReference type="ARBA" id="ARBA00022737"/>
    </source>
</evidence>
<dbReference type="PANTHER" id="PTHR22847">
    <property type="entry name" value="WD40 REPEAT PROTEIN"/>
    <property type="match status" value="1"/>
</dbReference>
<dbReference type="InterPro" id="IPR027417">
    <property type="entry name" value="P-loop_NTPase"/>
</dbReference>
<protein>
    <recommendedName>
        <fullName evidence="5">Mitochondrial division protein 1</fullName>
    </recommendedName>
</protein>
<dbReference type="CDD" id="cd00200">
    <property type="entry name" value="WD40"/>
    <property type="match status" value="1"/>
</dbReference>
<dbReference type="SMART" id="SM00320">
    <property type="entry name" value="WD40"/>
    <property type="match status" value="10"/>
</dbReference>
<dbReference type="InterPro" id="IPR056884">
    <property type="entry name" value="NPHP3-like_N"/>
</dbReference>
<feature type="repeat" description="WD" evidence="7">
    <location>
        <begin position="961"/>
        <end position="1002"/>
    </location>
</feature>
<feature type="repeat" description="WD" evidence="7">
    <location>
        <begin position="1205"/>
        <end position="1246"/>
    </location>
</feature>
<evidence type="ECO:0000256" key="2">
    <source>
        <dbReference type="ARBA" id="ARBA00022574"/>
    </source>
</evidence>
<dbReference type="PROSITE" id="PS50294">
    <property type="entry name" value="WD_REPEATS_REGION"/>
    <property type="match status" value="9"/>
</dbReference>
<comment type="function">
    <text evidence="6">Involved in mitochondrial fission. Acts as an adapter protein required to form mitochondrial fission complexes. Formation of these complexes is required to promote constriction and fission of the mitochondrial compartment at a late step in mitochondrial division.</text>
</comment>
<dbReference type="InterPro" id="IPR019775">
    <property type="entry name" value="WD40_repeat_CS"/>
</dbReference>
<dbReference type="Gene3D" id="2.130.10.10">
    <property type="entry name" value="YVTN repeat-like/Quinoprotein amine dehydrogenase"/>
    <property type="match status" value="4"/>
</dbReference>
<feature type="repeat" description="WD" evidence="7">
    <location>
        <begin position="919"/>
        <end position="960"/>
    </location>
</feature>
<keyword evidence="3" id="KW-0677">Repeat</keyword>
<evidence type="ECO:0000259" key="8">
    <source>
        <dbReference type="PROSITE" id="PS50837"/>
    </source>
</evidence>
<feature type="repeat" description="WD" evidence="7">
    <location>
        <begin position="1079"/>
        <end position="1120"/>
    </location>
</feature>
<keyword evidence="10" id="KW-1185">Reference proteome</keyword>
<feature type="repeat" description="WD" evidence="7">
    <location>
        <begin position="1288"/>
        <end position="1320"/>
    </location>
</feature>
<dbReference type="InterPro" id="IPR011047">
    <property type="entry name" value="Quinoprotein_ADH-like_sf"/>
</dbReference>
<comment type="similarity">
    <text evidence="4">Belongs to the WD repeat MDV1/CAF4 family.</text>
</comment>
<reference evidence="9 10" key="1">
    <citation type="submission" date="2024-07" db="EMBL/GenBank/DDBJ databases">
        <title>Section-level genome sequencing and comparative genomics of Aspergillus sections Usti and Cavernicolus.</title>
        <authorList>
            <consortium name="Lawrence Berkeley National Laboratory"/>
            <person name="Nybo J.L."/>
            <person name="Vesth T.C."/>
            <person name="Theobald S."/>
            <person name="Frisvad J.C."/>
            <person name="Larsen T.O."/>
            <person name="Kjaerboelling I."/>
            <person name="Rothschild-Mancinelli K."/>
            <person name="Lyhne E.K."/>
            <person name="Kogle M.E."/>
            <person name="Barry K."/>
            <person name="Clum A."/>
            <person name="Na H."/>
            <person name="Ledsgaard L."/>
            <person name="Lin J."/>
            <person name="Lipzen A."/>
            <person name="Kuo A."/>
            <person name="Riley R."/>
            <person name="Mondo S."/>
            <person name="Labutti K."/>
            <person name="Haridas S."/>
            <person name="Pangalinan J."/>
            <person name="Salamov A.A."/>
            <person name="Simmons B.A."/>
            <person name="Magnuson J.K."/>
            <person name="Chen J."/>
            <person name="Drula E."/>
            <person name="Henrissat B."/>
            <person name="Wiebenga A."/>
            <person name="Lubbers R.J."/>
            <person name="Gomes A.C."/>
            <person name="Makela M.R."/>
            <person name="Stajich J."/>
            <person name="Grigoriev I.V."/>
            <person name="Mortensen U.H."/>
            <person name="De Vries R.P."/>
            <person name="Baker S.E."/>
            <person name="Andersen M.R."/>
        </authorList>
    </citation>
    <scope>NUCLEOTIDE SEQUENCE [LARGE SCALE GENOMIC DNA]</scope>
    <source>
        <strain evidence="9 10">CBS 588.65</strain>
    </source>
</reference>
<organism evidence="9 10">
    <name type="scientific">Aspergillus granulosus</name>
    <dbReference type="NCBI Taxonomy" id="176169"/>
    <lineage>
        <taxon>Eukaryota</taxon>
        <taxon>Fungi</taxon>
        <taxon>Dikarya</taxon>
        <taxon>Ascomycota</taxon>
        <taxon>Pezizomycotina</taxon>
        <taxon>Eurotiomycetes</taxon>
        <taxon>Eurotiomycetidae</taxon>
        <taxon>Eurotiales</taxon>
        <taxon>Aspergillaceae</taxon>
        <taxon>Aspergillus</taxon>
        <taxon>Aspergillus subgen. Nidulantes</taxon>
    </lineage>
</organism>
<feature type="domain" description="NACHT" evidence="8">
    <location>
        <begin position="350"/>
        <end position="497"/>
    </location>
</feature>
<dbReference type="EMBL" id="JBFXLT010000123">
    <property type="protein sequence ID" value="KAL2808027.1"/>
    <property type="molecule type" value="Genomic_DNA"/>
</dbReference>
<evidence type="ECO:0000313" key="10">
    <source>
        <dbReference type="Proteomes" id="UP001610334"/>
    </source>
</evidence>
<evidence type="ECO:0000256" key="7">
    <source>
        <dbReference type="PROSITE-ProRule" id="PRU00221"/>
    </source>
</evidence>
<dbReference type="SUPFAM" id="SSF53167">
    <property type="entry name" value="Purine and uridine phosphorylases"/>
    <property type="match status" value="1"/>
</dbReference>
<dbReference type="InterPro" id="IPR000845">
    <property type="entry name" value="Nucleoside_phosphorylase_d"/>
</dbReference>
<gene>
    <name evidence="9" type="ORF">BJX63DRAFT_436478</name>
</gene>
<comment type="caution">
    <text evidence="9">The sequence shown here is derived from an EMBL/GenBank/DDBJ whole genome shotgun (WGS) entry which is preliminary data.</text>
</comment>
<dbReference type="Pfam" id="PF01048">
    <property type="entry name" value="PNP_UDP_1"/>
    <property type="match status" value="1"/>
</dbReference>
<dbReference type="InterPro" id="IPR035994">
    <property type="entry name" value="Nucleoside_phosphorylase_sf"/>
</dbReference>
<evidence type="ECO:0000313" key="9">
    <source>
        <dbReference type="EMBL" id="KAL2808027.1"/>
    </source>
</evidence>
<accession>A0ABR4GXT9</accession>
<dbReference type="Proteomes" id="UP001610334">
    <property type="component" value="Unassembled WGS sequence"/>
</dbReference>
<name>A0ABR4GXT9_9EURO</name>
<feature type="repeat" description="WD" evidence="7">
    <location>
        <begin position="1247"/>
        <end position="1288"/>
    </location>
</feature>
<evidence type="ECO:0000256" key="4">
    <source>
        <dbReference type="ARBA" id="ARBA00038415"/>
    </source>
</evidence>
<proteinExistence type="inferred from homology"/>
<dbReference type="SUPFAM" id="SSF52540">
    <property type="entry name" value="P-loop containing nucleoside triphosphate hydrolases"/>
    <property type="match status" value="1"/>
</dbReference>
<evidence type="ECO:0000256" key="6">
    <source>
        <dbReference type="ARBA" id="ARBA00043913"/>
    </source>
</evidence>
<dbReference type="Gene3D" id="3.40.50.1580">
    <property type="entry name" value="Nucleoside phosphorylase domain"/>
    <property type="match status" value="1"/>
</dbReference>
<feature type="repeat" description="WD" evidence="7">
    <location>
        <begin position="1003"/>
        <end position="1035"/>
    </location>
</feature>
<evidence type="ECO:0000256" key="5">
    <source>
        <dbReference type="ARBA" id="ARBA00039789"/>
    </source>
</evidence>
<dbReference type="InterPro" id="IPR020472">
    <property type="entry name" value="WD40_PAC1"/>
</dbReference>
<dbReference type="PRINTS" id="PR00320">
    <property type="entry name" value="GPROTEINBRPT"/>
</dbReference>
<dbReference type="SUPFAM" id="SSF50998">
    <property type="entry name" value="Quinoprotein alcohol dehydrogenase-like"/>
    <property type="match status" value="1"/>
</dbReference>
<sequence length="1419" mass="158091">MLDQAQPLPQGFSDPNAYEFGELNGHHIVIAYLPNGVYGTTSAAAVVSRMCLLFPQLRYGLMVGIGGGVPDKNNDIRLGDIVVSKPGGRHGGVIQYDLGKTVQDGQFVQTGILNQPPHALLSRLSQVEAKQIATGNNALLEIISGALERNPKLKEIFSPPKEHTDFLFNPSYIHTDKESDCTLCDKEQLVKRPPRAINAPRVHYGLIASGNQVMKDSGTRDRLAREHGILCFEMEAAGLMNELPTLVIRGICDYCDSHKQKQWQGYAALTAAAYAKLLLSVVPAKVATAAQLRPGFTGEDQRCLQELLLSHPKDDLRRIEATKGGLLGDSFRWVLDTAELRKWHSNPQSQLLWIKGDPGKGKTMLIIGIINELTQQVQSEPLQSLAYFLCQATDRRLNNAPSVLRGLIYMLIQQQPHLISHLRERYDTNPKLFESENMFYSLATIFENMIQGSTRALIYLLVDALDECETGLSDLLKLIARTKFMSAVQVKWIVSSRNRDDIEQELEFGNEKTKLSLELNSNRISDAVGAYINYRVSRLKALQRDEILVKRIKEQLLQKSNGTFLWVALVVQEMQKCKHLSAMVEVLEKTPRGLTPLYDRMLQQIQLLEGLDRDLCILVLSIALFAYRPLHLREFCRLAGLHERQHGSGDLESVVGMCGSFLTIRDDYVHLIHQSSKDYLSDVKISATVFPSGPPTVHHKIFRESLQNLSSKLRRNIYNLADPGISASETAAFPPDPDPLFDLRYSCTYWMDHFLETVPTSPKETSMNDYMTISDFFREHLLHWLESLSLIGEIRHGILVLRKLVHQQQKQNASQPSSGASSDRRNIWTILGQRRASRLPVSNQSVGHKQHTSILREFERFATSYGPIIGEAPLQVYGAALAFCPQASESKKLFWGERLDFIERASVMQETWDPCMRIMEGHTRAALAVAFSLDGQTIASAAADNTVRLWDPATGVQRRTLQGHTRSVFAVAFSPDGQIIASASHDSTIRLWNLVTGVEYCTLHGHTDRVHAVVFSPDGQLVASASYDNTIRLWDPATGVERRILQGHTGSVFATVASASDDDTIRFWDPATGVERRILQGHESSVFAVVFSPDGQTIASASDDNTIRLWDPATGVELRTLQGHMSAVFAVVFSPDGQTIASASDDNTIRLWDSATGVQRRTLQGHTRSVFAVAFSPDGQIVASASLDRKVRLWNPATGTERRTLQAHKGSVNAMAFSPDRKIVASASSDYTVRLWDSATGATHYTLQGHTDWVNAVAFSPDGKFIASASSDYTVRLWDTTTGVKCRTLWHSHWVNAVTFSSDGQTVATASRNGTVWLWDPVTGSEKDKHYCDVAVTAMSFSASGCWDTDRVSLSRVPQPFDSISRQSNDIIVHEKWITRNGQRLIWLPPEYRATCVVTHDNSVVLGHQSGLLTFFWLK</sequence>
<comment type="subcellular location">
    <subcellularLocation>
        <location evidence="1">Mitochondrion outer membrane</location>
        <topology evidence="1">Peripheral membrane protein</topology>
        <orientation evidence="1">Cytoplasmic side</orientation>
    </subcellularLocation>
</comment>
<dbReference type="Pfam" id="PF24883">
    <property type="entry name" value="NPHP3_N"/>
    <property type="match status" value="1"/>
</dbReference>
<evidence type="ECO:0000256" key="1">
    <source>
        <dbReference type="ARBA" id="ARBA00004570"/>
    </source>
</evidence>
<dbReference type="Pfam" id="PF00400">
    <property type="entry name" value="WD40"/>
    <property type="match status" value="10"/>
</dbReference>
<feature type="repeat" description="WD" evidence="7">
    <location>
        <begin position="1121"/>
        <end position="1162"/>
    </location>
</feature>
<dbReference type="SUPFAM" id="SSF82171">
    <property type="entry name" value="DPP6 N-terminal domain-like"/>
    <property type="match status" value="1"/>
</dbReference>
<dbReference type="PROSITE" id="PS50082">
    <property type="entry name" value="WD_REPEATS_2"/>
    <property type="match status" value="9"/>
</dbReference>
<dbReference type="InterPro" id="IPR015943">
    <property type="entry name" value="WD40/YVTN_repeat-like_dom_sf"/>
</dbReference>
<dbReference type="InterPro" id="IPR007111">
    <property type="entry name" value="NACHT_NTPase"/>
</dbReference>
<keyword evidence="2 7" id="KW-0853">WD repeat</keyword>
<feature type="repeat" description="WD" evidence="7">
    <location>
        <begin position="1163"/>
        <end position="1204"/>
    </location>
</feature>
<dbReference type="InterPro" id="IPR001680">
    <property type="entry name" value="WD40_rpt"/>
</dbReference>
<dbReference type="PROSITE" id="PS00678">
    <property type="entry name" value="WD_REPEATS_1"/>
    <property type="match status" value="2"/>
</dbReference>
<dbReference type="PANTHER" id="PTHR22847:SF637">
    <property type="entry name" value="WD REPEAT DOMAIN 5B"/>
    <property type="match status" value="1"/>
</dbReference>
<dbReference type="Gene3D" id="3.40.50.300">
    <property type="entry name" value="P-loop containing nucleotide triphosphate hydrolases"/>
    <property type="match status" value="1"/>
</dbReference>